<keyword evidence="2" id="KW-1185">Reference proteome</keyword>
<protein>
    <submittedName>
        <fullName evidence="1">Uncharacterized protein</fullName>
    </submittedName>
</protein>
<gene>
    <name evidence="1" type="ORF">DPEC_G00247790</name>
</gene>
<dbReference type="Proteomes" id="UP001157502">
    <property type="component" value="Chromosome 21"/>
</dbReference>
<organism evidence="1 2">
    <name type="scientific">Dallia pectoralis</name>
    <name type="common">Alaska blackfish</name>
    <dbReference type="NCBI Taxonomy" id="75939"/>
    <lineage>
        <taxon>Eukaryota</taxon>
        <taxon>Metazoa</taxon>
        <taxon>Chordata</taxon>
        <taxon>Craniata</taxon>
        <taxon>Vertebrata</taxon>
        <taxon>Euteleostomi</taxon>
        <taxon>Actinopterygii</taxon>
        <taxon>Neopterygii</taxon>
        <taxon>Teleostei</taxon>
        <taxon>Protacanthopterygii</taxon>
        <taxon>Esociformes</taxon>
        <taxon>Umbridae</taxon>
        <taxon>Dallia</taxon>
    </lineage>
</organism>
<evidence type="ECO:0000313" key="1">
    <source>
        <dbReference type="EMBL" id="KAJ7995746.1"/>
    </source>
</evidence>
<proteinExistence type="predicted"/>
<comment type="caution">
    <text evidence="1">The sequence shown here is derived from an EMBL/GenBank/DDBJ whole genome shotgun (WGS) entry which is preliminary data.</text>
</comment>
<name>A0ACC2FWU7_DALPE</name>
<accession>A0ACC2FWU7</accession>
<evidence type="ECO:0000313" key="2">
    <source>
        <dbReference type="Proteomes" id="UP001157502"/>
    </source>
</evidence>
<dbReference type="EMBL" id="CM055748">
    <property type="protein sequence ID" value="KAJ7995746.1"/>
    <property type="molecule type" value="Genomic_DNA"/>
</dbReference>
<reference evidence="1" key="1">
    <citation type="submission" date="2021-05" db="EMBL/GenBank/DDBJ databases">
        <authorList>
            <person name="Pan Q."/>
            <person name="Jouanno E."/>
            <person name="Zahm M."/>
            <person name="Klopp C."/>
            <person name="Cabau C."/>
            <person name="Louis A."/>
            <person name="Berthelot C."/>
            <person name="Parey E."/>
            <person name="Roest Crollius H."/>
            <person name="Montfort J."/>
            <person name="Robinson-Rechavi M."/>
            <person name="Bouchez O."/>
            <person name="Lampietro C."/>
            <person name="Lopez Roques C."/>
            <person name="Donnadieu C."/>
            <person name="Postlethwait J."/>
            <person name="Bobe J."/>
            <person name="Dillon D."/>
            <person name="Chandos A."/>
            <person name="von Hippel F."/>
            <person name="Guiguen Y."/>
        </authorList>
    </citation>
    <scope>NUCLEOTIDE SEQUENCE</scope>
    <source>
        <strain evidence="1">YG-Jan2019</strain>
    </source>
</reference>
<sequence length="290" mass="32679">MLYNQGQFSRLEKATRVLLGPGRTRLNVKGKFTATLRKNSKSTKEEIYVVEGLCTPLLGGLAANNISLDSKETVKREFPKLFCGLGKMEGEYNIVLKPGAQPFCISTPRRISLPHLPKSNGEAERAVRTIKSLLKKSSDPYLALMAYRTAPLANGYSPTELLMGRKIRTPVPVISSKLNPGCADMDNLKRTEQKYREKLRQNHDQRHRARDMPCLQPGDHVWVKDTGERGTVVSTAGTPRSYIVETPGSTDTIFHQPLWLLENLLTYLSQHQRAQFRYTHTLLSHPEHSV</sequence>